<dbReference type="InterPro" id="IPR036873">
    <property type="entry name" value="Rhodanese-like_dom_sf"/>
</dbReference>
<dbReference type="PANTHER" id="PTHR44086">
    <property type="entry name" value="THIOSULFATE SULFURTRANSFERASE RDL2, MITOCHONDRIAL-RELATED"/>
    <property type="match status" value="1"/>
</dbReference>
<dbReference type="PROSITE" id="PS50206">
    <property type="entry name" value="RHODANESE_3"/>
    <property type="match status" value="1"/>
</dbReference>
<evidence type="ECO:0000313" key="2">
    <source>
        <dbReference type="EMBL" id="MQQ09691.1"/>
    </source>
</evidence>
<dbReference type="EMBL" id="WIBF01000009">
    <property type="protein sequence ID" value="MQQ09691.1"/>
    <property type="molecule type" value="Genomic_DNA"/>
</dbReference>
<reference evidence="2 3" key="1">
    <citation type="submission" date="2019-10" db="EMBL/GenBank/DDBJ databases">
        <title>Epibacterium sp. nov., isolated from seawater.</title>
        <authorList>
            <person name="Zhang X."/>
            <person name="Li N."/>
        </authorList>
    </citation>
    <scope>NUCLEOTIDE SEQUENCE [LARGE SCALE GENOMIC DNA]</scope>
    <source>
        <strain evidence="2 3">SM1979</strain>
    </source>
</reference>
<dbReference type="PANTHER" id="PTHR44086:SF13">
    <property type="entry name" value="THIOSULFATE SULFURTRANSFERASE PSPE"/>
    <property type="match status" value="1"/>
</dbReference>
<dbReference type="AlphaFoldDB" id="A0A843YFN2"/>
<dbReference type="InterPro" id="IPR001763">
    <property type="entry name" value="Rhodanese-like_dom"/>
</dbReference>
<keyword evidence="3" id="KW-1185">Reference proteome</keyword>
<dbReference type="GO" id="GO:0004792">
    <property type="term" value="F:thiosulfate-cyanide sulfurtransferase activity"/>
    <property type="evidence" value="ECO:0007669"/>
    <property type="project" value="TreeGrafter"/>
</dbReference>
<dbReference type="SMART" id="SM00450">
    <property type="entry name" value="RHOD"/>
    <property type="match status" value="1"/>
</dbReference>
<dbReference type="Proteomes" id="UP000444174">
    <property type="component" value="Unassembled WGS sequence"/>
</dbReference>
<comment type="caution">
    <text evidence="2">The sequence shown here is derived from an EMBL/GenBank/DDBJ whole genome shotgun (WGS) entry which is preliminary data.</text>
</comment>
<protein>
    <submittedName>
        <fullName evidence="2">Rhodanese-like domain-containing protein</fullName>
    </submittedName>
</protein>
<accession>A0A843YFN2</accession>
<dbReference type="CDD" id="cd01447">
    <property type="entry name" value="Polysulfide_ST"/>
    <property type="match status" value="1"/>
</dbReference>
<dbReference type="Pfam" id="PF00581">
    <property type="entry name" value="Rhodanese"/>
    <property type="match status" value="1"/>
</dbReference>
<dbReference type="RefSeq" id="WP_153216665.1">
    <property type="nucleotide sequence ID" value="NZ_WIBF01000009.1"/>
</dbReference>
<proteinExistence type="predicted"/>
<dbReference type="Gene3D" id="3.40.250.10">
    <property type="entry name" value="Rhodanese-like domain"/>
    <property type="match status" value="1"/>
</dbReference>
<sequence length="132" mass="14515">MITKGIKALTEEARSRIENLSPAEAMARTAQDDYLLVDLRDVRELQRDGVIAGAYHAPRGMLEFWIDPQSPYHKPALLAQKGLVFYCASGMRSALATDAVRNMGHRDVSHVTGGFAALKEAGAEIVTYKKPE</sequence>
<name>A0A843YFN2_9RHOB</name>
<evidence type="ECO:0000313" key="3">
    <source>
        <dbReference type="Proteomes" id="UP000444174"/>
    </source>
</evidence>
<organism evidence="2 3">
    <name type="scientific">Tritonibacter litoralis</name>
    <dbReference type="NCBI Taxonomy" id="2662264"/>
    <lineage>
        <taxon>Bacteria</taxon>
        <taxon>Pseudomonadati</taxon>
        <taxon>Pseudomonadota</taxon>
        <taxon>Alphaproteobacteria</taxon>
        <taxon>Rhodobacterales</taxon>
        <taxon>Paracoccaceae</taxon>
        <taxon>Tritonibacter</taxon>
    </lineage>
</organism>
<feature type="domain" description="Rhodanese" evidence="1">
    <location>
        <begin position="30"/>
        <end position="127"/>
    </location>
</feature>
<gene>
    <name evidence="2" type="ORF">GFB49_14585</name>
</gene>
<dbReference type="SUPFAM" id="SSF52821">
    <property type="entry name" value="Rhodanese/Cell cycle control phosphatase"/>
    <property type="match status" value="1"/>
</dbReference>
<evidence type="ECO:0000259" key="1">
    <source>
        <dbReference type="PROSITE" id="PS50206"/>
    </source>
</evidence>